<dbReference type="AlphaFoldDB" id="A0A0H2V136"/>
<dbReference type="InterPro" id="IPR010005">
    <property type="entry name" value="Formate_DH_maturation_HycH"/>
</dbReference>
<dbReference type="KEGG" id="sfx:S2683"/>
<reference evidence="1 2" key="1">
    <citation type="journal article" date="2003" name="Infect. Immun.">
        <title>Complete genome sequence and comparative genomics of Shigella flexneri serotype 2a strain 2457T.</title>
        <authorList>
            <person name="Wei J."/>
            <person name="Goldberg M.B."/>
            <person name="Burland V."/>
            <person name="Venkatesan M.M."/>
            <person name="Deng W."/>
            <person name="Fournier G."/>
            <person name="Mayhew G.F."/>
            <person name="Plunkett G.III."/>
            <person name="Rose D.J."/>
            <person name="Darling A."/>
            <person name="Mau B."/>
            <person name="Perna N.T."/>
            <person name="Payne S.M."/>
            <person name="Runyen-Janecky L.J."/>
            <person name="Zhou S."/>
            <person name="Schwartz D.C."/>
            <person name="Blattner F.R."/>
        </authorList>
    </citation>
    <scope>NUCLEOTIDE SEQUENCE [LARGE SCALE GENOMIC DNA]</scope>
    <source>
        <strain evidence="2">ATCC 700930 / 2457T / Serotype 2a</strain>
    </source>
</reference>
<organism evidence="1 2">
    <name type="scientific">Shigella flexneri</name>
    <dbReference type="NCBI Taxonomy" id="623"/>
    <lineage>
        <taxon>Bacteria</taxon>
        <taxon>Pseudomonadati</taxon>
        <taxon>Pseudomonadota</taxon>
        <taxon>Gammaproteobacteria</taxon>
        <taxon>Enterobacterales</taxon>
        <taxon>Enterobacteriaceae</taxon>
        <taxon>Shigella</taxon>
    </lineage>
</organism>
<sequence>MPTIHVSIVSFSNSFAYSGGYMTEECGEIVFWTLRKKFVASSDEMPEHSSQVMYYSLAIGHHVGVIDCLNVAFRCPLTEYEDWLALVEEEQARRKMLGVMTFGEIVIDASHTALLTRAFAPLADDATSVWQARSIQFIHLLDEIVLEPAIYLMARKIA</sequence>
<dbReference type="Proteomes" id="UP000002673">
    <property type="component" value="Chromosome"/>
</dbReference>
<dbReference type="NCBIfam" id="NF011664">
    <property type="entry name" value="PRK15084.1"/>
    <property type="match status" value="1"/>
</dbReference>
<dbReference type="PATRIC" id="fig|198214.7.peg.3028"/>
<dbReference type="EMBL" id="AE014073">
    <property type="protein sequence ID" value="AAP17847.1"/>
    <property type="molecule type" value="Genomic_DNA"/>
</dbReference>
<protein>
    <recommendedName>
        <fullName evidence="3">Protein processing element</fullName>
    </recommendedName>
</protein>
<dbReference type="OMA" id="ITIDHTH"/>
<evidence type="ECO:0000313" key="1">
    <source>
        <dbReference type="EMBL" id="AAP17847.1"/>
    </source>
</evidence>
<evidence type="ECO:0008006" key="3">
    <source>
        <dbReference type="Google" id="ProtNLM"/>
    </source>
</evidence>
<gene>
    <name evidence="1" type="ordered locus">S2683</name>
</gene>
<proteinExistence type="predicted"/>
<evidence type="ECO:0000313" key="2">
    <source>
        <dbReference type="Proteomes" id="UP000002673"/>
    </source>
</evidence>
<dbReference type="Pfam" id="PF07450">
    <property type="entry name" value="HycH"/>
    <property type="match status" value="1"/>
</dbReference>
<name>A0A0H2V136_SHIFL</name>
<accession>A0A0H2V136</accession>